<protein>
    <recommendedName>
        <fullName evidence="9">TRAP transporter small permease protein</fullName>
    </recommendedName>
</protein>
<evidence type="ECO:0000256" key="2">
    <source>
        <dbReference type="ARBA" id="ARBA00022448"/>
    </source>
</evidence>
<dbReference type="EMBL" id="JBDPGJ010000010">
    <property type="protein sequence ID" value="MEX0409565.1"/>
    <property type="molecule type" value="Genomic_DNA"/>
</dbReference>
<feature type="transmembrane region" description="Helical" evidence="9">
    <location>
        <begin position="78"/>
        <end position="103"/>
    </location>
</feature>
<evidence type="ECO:0000313" key="11">
    <source>
        <dbReference type="EMBL" id="MEX0409565.1"/>
    </source>
</evidence>
<keyword evidence="3" id="KW-1003">Cell membrane</keyword>
<gene>
    <name evidence="11" type="ORF">ABGN05_28380</name>
</gene>
<evidence type="ECO:0000313" key="12">
    <source>
        <dbReference type="Proteomes" id="UP001556692"/>
    </source>
</evidence>
<comment type="subcellular location">
    <subcellularLocation>
        <location evidence="1 9">Cell inner membrane</location>
        <topology evidence="1 9">Multi-pass membrane protein</topology>
    </subcellularLocation>
</comment>
<keyword evidence="6 9" id="KW-1133">Transmembrane helix</keyword>
<dbReference type="Pfam" id="PF04290">
    <property type="entry name" value="DctQ"/>
    <property type="match status" value="1"/>
</dbReference>
<evidence type="ECO:0000256" key="5">
    <source>
        <dbReference type="ARBA" id="ARBA00022692"/>
    </source>
</evidence>
<comment type="similarity">
    <text evidence="8 9">Belongs to the TRAP transporter small permease family.</text>
</comment>
<evidence type="ECO:0000256" key="4">
    <source>
        <dbReference type="ARBA" id="ARBA00022519"/>
    </source>
</evidence>
<evidence type="ECO:0000256" key="1">
    <source>
        <dbReference type="ARBA" id="ARBA00004429"/>
    </source>
</evidence>
<evidence type="ECO:0000256" key="8">
    <source>
        <dbReference type="ARBA" id="ARBA00038436"/>
    </source>
</evidence>
<name>A0ABV3SVJ6_9HYPH</name>
<dbReference type="InterPro" id="IPR007387">
    <property type="entry name" value="TRAP_DctQ"/>
</dbReference>
<dbReference type="PANTHER" id="PTHR35011">
    <property type="entry name" value="2,3-DIKETO-L-GULONATE TRAP TRANSPORTER SMALL PERMEASE PROTEIN YIAM"/>
    <property type="match status" value="1"/>
</dbReference>
<comment type="subunit">
    <text evidence="9">The complex comprises the extracytoplasmic solute receptor protein and the two transmembrane proteins.</text>
</comment>
<dbReference type="RefSeq" id="WP_367957430.1">
    <property type="nucleotide sequence ID" value="NZ_JBDPGJ010000010.1"/>
</dbReference>
<proteinExistence type="inferred from homology"/>
<feature type="transmembrane region" description="Helical" evidence="9">
    <location>
        <begin position="123"/>
        <end position="142"/>
    </location>
</feature>
<dbReference type="InterPro" id="IPR055348">
    <property type="entry name" value="DctQ"/>
</dbReference>
<evidence type="ECO:0000259" key="10">
    <source>
        <dbReference type="Pfam" id="PF04290"/>
    </source>
</evidence>
<keyword evidence="7 9" id="KW-0472">Membrane</keyword>
<accession>A0ABV3SVJ6</accession>
<feature type="domain" description="Tripartite ATP-independent periplasmic transporters DctQ component" evidence="10">
    <location>
        <begin position="16"/>
        <end position="149"/>
    </location>
</feature>
<keyword evidence="4 9" id="KW-0997">Cell inner membrane</keyword>
<organism evidence="11 12">
    <name type="scientific">Aquibium pacificus</name>
    <dbReference type="NCBI Taxonomy" id="3153579"/>
    <lineage>
        <taxon>Bacteria</taxon>
        <taxon>Pseudomonadati</taxon>
        <taxon>Pseudomonadota</taxon>
        <taxon>Alphaproteobacteria</taxon>
        <taxon>Hyphomicrobiales</taxon>
        <taxon>Phyllobacteriaceae</taxon>
        <taxon>Aquibium</taxon>
    </lineage>
</organism>
<dbReference type="Proteomes" id="UP001556692">
    <property type="component" value="Unassembled WGS sequence"/>
</dbReference>
<comment type="function">
    <text evidence="9">Part of the tripartite ATP-independent periplasmic (TRAP) transport system.</text>
</comment>
<evidence type="ECO:0000256" key="6">
    <source>
        <dbReference type="ARBA" id="ARBA00022989"/>
    </source>
</evidence>
<sequence>MSDIAAVVGAALMVPLVVAMVYEVLSRHLFGAPTIWAFELSYMMMSGIFSLGFAYALKYRQHVNVDFIYGSLRPRWRAVVDLVGYTIFLPCAVAVSSGMFQYALRAYRSGEVSGVSSWNPVVWPLRAVLFTGFAILSLQALVEVIRCVRTLVTGEAQDTENAEAGLI</sequence>
<evidence type="ECO:0000256" key="9">
    <source>
        <dbReference type="RuleBase" id="RU369079"/>
    </source>
</evidence>
<keyword evidence="12" id="KW-1185">Reference proteome</keyword>
<keyword evidence="2 9" id="KW-0813">Transport</keyword>
<evidence type="ECO:0000256" key="3">
    <source>
        <dbReference type="ARBA" id="ARBA00022475"/>
    </source>
</evidence>
<feature type="transmembrane region" description="Helical" evidence="9">
    <location>
        <begin position="35"/>
        <end position="57"/>
    </location>
</feature>
<comment type="caution">
    <text evidence="11">The sequence shown here is derived from an EMBL/GenBank/DDBJ whole genome shotgun (WGS) entry which is preliminary data.</text>
</comment>
<keyword evidence="5 9" id="KW-0812">Transmembrane</keyword>
<comment type="caution">
    <text evidence="9">Lacks conserved residue(s) required for the propagation of feature annotation.</text>
</comment>
<dbReference type="PANTHER" id="PTHR35011:SF10">
    <property type="entry name" value="TRAP TRANSPORTER SMALL PERMEASE PROTEIN"/>
    <property type="match status" value="1"/>
</dbReference>
<evidence type="ECO:0000256" key="7">
    <source>
        <dbReference type="ARBA" id="ARBA00023136"/>
    </source>
</evidence>
<reference evidence="11 12" key="1">
    <citation type="submission" date="2024-05" db="EMBL/GenBank/DDBJ databases">
        <authorList>
            <person name="Jiang F."/>
        </authorList>
    </citation>
    <scope>NUCLEOTIDE SEQUENCE [LARGE SCALE GENOMIC DNA]</scope>
    <source>
        <strain evidence="11 12">LZ166</strain>
    </source>
</reference>